<organism evidence="2 3">
    <name type="scientific">Zhihengliuella alba</name>
    <dbReference type="NCBI Taxonomy" id="547018"/>
    <lineage>
        <taxon>Bacteria</taxon>
        <taxon>Bacillati</taxon>
        <taxon>Actinomycetota</taxon>
        <taxon>Actinomycetes</taxon>
        <taxon>Micrococcales</taxon>
        <taxon>Micrococcaceae</taxon>
        <taxon>Zhihengliuella</taxon>
    </lineage>
</organism>
<name>A0ABP7D5C2_9MICC</name>
<dbReference type="EMBL" id="BAABCJ010000001">
    <property type="protein sequence ID" value="GAA3698549.1"/>
    <property type="molecule type" value="Genomic_DNA"/>
</dbReference>
<evidence type="ECO:0000313" key="2">
    <source>
        <dbReference type="EMBL" id="GAA3698549.1"/>
    </source>
</evidence>
<reference evidence="3" key="1">
    <citation type="journal article" date="2019" name="Int. J. Syst. Evol. Microbiol.">
        <title>The Global Catalogue of Microorganisms (GCM) 10K type strain sequencing project: providing services to taxonomists for standard genome sequencing and annotation.</title>
        <authorList>
            <consortium name="The Broad Institute Genomics Platform"/>
            <consortium name="The Broad Institute Genome Sequencing Center for Infectious Disease"/>
            <person name="Wu L."/>
            <person name="Ma J."/>
        </authorList>
    </citation>
    <scope>NUCLEOTIDE SEQUENCE [LARGE SCALE GENOMIC DNA]</scope>
    <source>
        <strain evidence="3">JCM 16961</strain>
    </source>
</reference>
<gene>
    <name evidence="2" type="ORF">GCM10022377_09440</name>
</gene>
<protein>
    <submittedName>
        <fullName evidence="2">Uncharacterized protein</fullName>
    </submittedName>
</protein>
<evidence type="ECO:0000256" key="1">
    <source>
        <dbReference type="SAM" id="MobiDB-lite"/>
    </source>
</evidence>
<keyword evidence="3" id="KW-1185">Reference proteome</keyword>
<proteinExistence type="predicted"/>
<evidence type="ECO:0000313" key="3">
    <source>
        <dbReference type="Proteomes" id="UP001501536"/>
    </source>
</evidence>
<feature type="region of interest" description="Disordered" evidence="1">
    <location>
        <begin position="1"/>
        <end position="101"/>
    </location>
</feature>
<feature type="compositionally biased region" description="Basic and acidic residues" evidence="1">
    <location>
        <begin position="79"/>
        <end position="92"/>
    </location>
</feature>
<sequence length="101" mass="10606">MVTVEEVCHLRGSSSTRNFQMPAPAHPRGFAMGTHRPTVLGTDNYSDAASARQIGGPHPEAGPAASRGSGSRPPARTRTGPETRKAPLREQRGLPAAVRGP</sequence>
<comment type="caution">
    <text evidence="2">The sequence shown here is derived from an EMBL/GenBank/DDBJ whole genome shotgun (WGS) entry which is preliminary data.</text>
</comment>
<accession>A0ABP7D5C2</accession>
<dbReference type="Proteomes" id="UP001501536">
    <property type="component" value="Unassembled WGS sequence"/>
</dbReference>